<evidence type="ECO:0000313" key="9">
    <source>
        <dbReference type="EMBL" id="NOU59016.1"/>
    </source>
</evidence>
<dbReference type="PANTHER" id="PTHR30003">
    <property type="entry name" value="L-LACTATE PERMEASE"/>
    <property type="match status" value="1"/>
</dbReference>
<feature type="transmembrane region" description="Helical" evidence="8">
    <location>
        <begin position="396"/>
        <end position="414"/>
    </location>
</feature>
<organism evidence="9 10">
    <name type="scientific">Marinifilum caeruleilacunae</name>
    <dbReference type="NCBI Taxonomy" id="2499076"/>
    <lineage>
        <taxon>Bacteria</taxon>
        <taxon>Pseudomonadati</taxon>
        <taxon>Bacteroidota</taxon>
        <taxon>Bacteroidia</taxon>
        <taxon>Marinilabiliales</taxon>
        <taxon>Marinifilaceae</taxon>
    </lineage>
</organism>
<evidence type="ECO:0000313" key="10">
    <source>
        <dbReference type="Proteomes" id="UP000732105"/>
    </source>
</evidence>
<keyword evidence="4 8" id="KW-1003">Cell membrane</keyword>
<keyword evidence="6 8" id="KW-1133">Transmembrane helix</keyword>
<feature type="transmembrane region" description="Helical" evidence="8">
    <location>
        <begin position="100"/>
        <end position="119"/>
    </location>
</feature>
<keyword evidence="5 8" id="KW-0812">Transmembrane</keyword>
<feature type="transmembrane region" description="Helical" evidence="8">
    <location>
        <begin position="501"/>
        <end position="521"/>
    </location>
</feature>
<protein>
    <recommendedName>
        <fullName evidence="8">L-lactate permease</fullName>
    </recommendedName>
</protein>
<evidence type="ECO:0000256" key="8">
    <source>
        <dbReference type="RuleBase" id="RU365092"/>
    </source>
</evidence>
<evidence type="ECO:0000256" key="3">
    <source>
        <dbReference type="ARBA" id="ARBA00022448"/>
    </source>
</evidence>
<feature type="transmembrane region" description="Helical" evidence="8">
    <location>
        <begin position="223"/>
        <end position="246"/>
    </location>
</feature>
<evidence type="ECO:0000256" key="2">
    <source>
        <dbReference type="ARBA" id="ARBA00010100"/>
    </source>
</evidence>
<feature type="transmembrane region" description="Helical" evidence="8">
    <location>
        <begin position="190"/>
        <end position="211"/>
    </location>
</feature>
<feature type="transmembrane region" description="Helical" evidence="8">
    <location>
        <begin position="528"/>
        <end position="547"/>
    </location>
</feature>
<dbReference type="Proteomes" id="UP000732105">
    <property type="component" value="Unassembled WGS sequence"/>
</dbReference>
<evidence type="ECO:0000256" key="6">
    <source>
        <dbReference type="ARBA" id="ARBA00022989"/>
    </source>
</evidence>
<keyword evidence="7 8" id="KW-0472">Membrane</keyword>
<comment type="caution">
    <text evidence="9">The sequence shown here is derived from an EMBL/GenBank/DDBJ whole genome shotgun (WGS) entry which is preliminary data.</text>
</comment>
<dbReference type="InterPro" id="IPR003804">
    <property type="entry name" value="Lactate_perm"/>
</dbReference>
<reference evidence="9 10" key="1">
    <citation type="submission" date="2018-12" db="EMBL/GenBank/DDBJ databases">
        <title>Marinifilum JC070 sp. nov., a marine bacterium isolated from Yongle Blue Hole in the South China Sea.</title>
        <authorList>
            <person name="Fu T."/>
        </authorList>
    </citation>
    <scope>NUCLEOTIDE SEQUENCE [LARGE SCALE GENOMIC DNA]</scope>
    <source>
        <strain evidence="9 10">JC070</strain>
    </source>
</reference>
<sequence length="552" mass="57806">MNALLAFSPILLTIVLMVGFNWGAKKALPLSLLVAIVVAFGVWKIDIHHILGYSVFGFLKAFDILIIIFGAILILNTMKLSGAMTTINNGFNGITNDRRIQAIIIGFMFGAFIEGAAGFGTPAALAGPLMVGLGFPPLAAAMVALIFNSVPVPYGAVGTPISGGAMVTLEQNLADVAANPEIFKMALTKWIAIPNALVGIFIPLLGIAIMTKFFGKERSIKPALAAAPFAIFAGLAFGIPYVLIASTLGPDLPSLLGAFIGLGIVVFAAKKGFLVPKKTWDFPPKSEWDKSWLSNDNAGDTGEAKMGLVKAWMPYVLIAIILVVTRIPSLGLKGWLAAQTITLSNVLGIEGLTYVLKWAYLPGTIPFILVALITNVMHGMNKKQIVASWKTTFKQLSGAAIALLAGVAMVQLMLKSGTNGAGLDSMLTTMATAIADLSGNAYPVIAPIVGVLGSFMSGSATVSNLLFASLQFETATILGIPQVLIVAVQTIGAALGNMICVNNVVAVCATVGCIGAEGTIIRRNAIPAFVYYLLVMIVVVVLISTGFNPLPL</sequence>
<keyword evidence="3 8" id="KW-0813">Transport</keyword>
<feature type="transmembrane region" description="Helical" evidence="8">
    <location>
        <begin position="50"/>
        <end position="75"/>
    </location>
</feature>
<dbReference type="PANTHER" id="PTHR30003:SF0">
    <property type="entry name" value="GLYCOLATE PERMEASE GLCA-RELATED"/>
    <property type="match status" value="1"/>
</dbReference>
<accession>A0ABX1WSM5</accession>
<evidence type="ECO:0000256" key="1">
    <source>
        <dbReference type="ARBA" id="ARBA00004651"/>
    </source>
</evidence>
<feature type="transmembrane region" description="Helical" evidence="8">
    <location>
        <begin position="444"/>
        <end position="468"/>
    </location>
</feature>
<feature type="transmembrane region" description="Helical" evidence="8">
    <location>
        <begin position="315"/>
        <end position="338"/>
    </location>
</feature>
<proteinExistence type="inferred from homology"/>
<name>A0ABX1WSM5_9BACT</name>
<feature type="transmembrane region" description="Helical" evidence="8">
    <location>
        <begin position="27"/>
        <end position="43"/>
    </location>
</feature>
<dbReference type="Pfam" id="PF02652">
    <property type="entry name" value="Lactate_perm"/>
    <property type="match status" value="1"/>
</dbReference>
<comment type="similarity">
    <text evidence="2 8">Belongs to the lactate permease family.</text>
</comment>
<comment type="subcellular location">
    <subcellularLocation>
        <location evidence="1 8">Cell membrane</location>
        <topology evidence="1 8">Multi-pass membrane protein</topology>
    </subcellularLocation>
</comment>
<comment type="function">
    <text evidence="8">Uptake of L-lactate across the membrane. Can also transport D-lactate and glycolate.</text>
</comment>
<feature type="transmembrane region" description="Helical" evidence="8">
    <location>
        <begin position="358"/>
        <end position="376"/>
    </location>
</feature>
<dbReference type="EMBL" id="RZNH01000004">
    <property type="protein sequence ID" value="NOU59016.1"/>
    <property type="molecule type" value="Genomic_DNA"/>
</dbReference>
<evidence type="ECO:0000256" key="7">
    <source>
        <dbReference type="ARBA" id="ARBA00023136"/>
    </source>
</evidence>
<evidence type="ECO:0000256" key="4">
    <source>
        <dbReference type="ARBA" id="ARBA00022475"/>
    </source>
</evidence>
<evidence type="ECO:0000256" key="5">
    <source>
        <dbReference type="ARBA" id="ARBA00022692"/>
    </source>
</evidence>
<gene>
    <name evidence="9" type="ORF">ELS83_04230</name>
</gene>
<keyword evidence="10" id="KW-1185">Reference proteome</keyword>
<feature type="transmembrane region" description="Helical" evidence="8">
    <location>
        <begin position="252"/>
        <end position="269"/>
    </location>
</feature>
<dbReference type="RefSeq" id="WP_171594291.1">
    <property type="nucleotide sequence ID" value="NZ_RZNH01000004.1"/>
</dbReference>
<dbReference type="NCBIfam" id="TIGR00795">
    <property type="entry name" value="lctP"/>
    <property type="match status" value="1"/>
</dbReference>